<name>A0A6C0JQR1_9ZZZZ</name>
<proteinExistence type="predicted"/>
<dbReference type="EMBL" id="MN740667">
    <property type="protein sequence ID" value="QHU06767.1"/>
    <property type="molecule type" value="Genomic_DNA"/>
</dbReference>
<protein>
    <submittedName>
        <fullName evidence="1">Uncharacterized protein</fullName>
    </submittedName>
</protein>
<dbReference type="AlphaFoldDB" id="A0A6C0JQR1"/>
<sequence>MNPFLVFLLGFLLSVAVAVVLYFTVLKKKICTGDLQHCPSAGVDICVKSGTADKDWQKMCADIKPSGGLLKNVTNCVQKLMQSDPSCYQIDPDGGCYNPDCKKHIYSKCCDNTGDFNLCIQDHCGI</sequence>
<evidence type="ECO:0000313" key="1">
    <source>
        <dbReference type="EMBL" id="QHU06767.1"/>
    </source>
</evidence>
<reference evidence="1" key="1">
    <citation type="journal article" date="2020" name="Nature">
        <title>Giant virus diversity and host interactions through global metagenomics.</title>
        <authorList>
            <person name="Schulz F."/>
            <person name="Roux S."/>
            <person name="Paez-Espino D."/>
            <person name="Jungbluth S."/>
            <person name="Walsh D.A."/>
            <person name="Denef V.J."/>
            <person name="McMahon K.D."/>
            <person name="Konstantinidis K.T."/>
            <person name="Eloe-Fadrosh E.A."/>
            <person name="Kyrpides N.C."/>
            <person name="Woyke T."/>
        </authorList>
    </citation>
    <scope>NUCLEOTIDE SEQUENCE</scope>
    <source>
        <strain evidence="1">GVMAG-S-1038524-41</strain>
    </source>
</reference>
<organism evidence="1">
    <name type="scientific">viral metagenome</name>
    <dbReference type="NCBI Taxonomy" id="1070528"/>
    <lineage>
        <taxon>unclassified sequences</taxon>
        <taxon>metagenomes</taxon>
        <taxon>organismal metagenomes</taxon>
    </lineage>
</organism>
<accession>A0A6C0JQR1</accession>